<evidence type="ECO:0000313" key="12">
    <source>
        <dbReference type="EMBL" id="HGU65122.1"/>
    </source>
</evidence>
<dbReference type="Gene3D" id="3.30.30.170">
    <property type="match status" value="1"/>
</dbReference>
<dbReference type="HAMAP" id="MF_00232">
    <property type="entry name" value="eIF_2_beta"/>
    <property type="match status" value="1"/>
</dbReference>
<evidence type="ECO:0000259" key="10">
    <source>
        <dbReference type="SMART" id="SM00653"/>
    </source>
</evidence>
<comment type="function">
    <text evidence="1 9">eIF-2 functions in the early steps of protein synthesis by forming a ternary complex with GTP and initiator tRNA.</text>
</comment>
<dbReference type="EMBL" id="DTBJ01000016">
    <property type="protein sequence ID" value="HGM58386.1"/>
    <property type="molecule type" value="Genomic_DNA"/>
</dbReference>
<dbReference type="Pfam" id="PF01873">
    <property type="entry name" value="eIF-5_eIF-2B"/>
    <property type="match status" value="1"/>
</dbReference>
<proteinExistence type="inferred from homology"/>
<dbReference type="SMART" id="SM00653">
    <property type="entry name" value="eIF2B_5"/>
    <property type="match status" value="1"/>
</dbReference>
<evidence type="ECO:0000256" key="4">
    <source>
        <dbReference type="ARBA" id="ARBA00022314"/>
    </source>
</evidence>
<keyword evidence="5 9" id="KW-0396">Initiation factor</keyword>
<dbReference type="InterPro" id="IPR002735">
    <property type="entry name" value="Transl_init_fac_IF2/IF5_dom"/>
</dbReference>
<evidence type="ECO:0000256" key="6">
    <source>
        <dbReference type="ARBA" id="ARBA00022917"/>
    </source>
</evidence>
<evidence type="ECO:0000256" key="1">
    <source>
        <dbReference type="ARBA" id="ARBA00003323"/>
    </source>
</evidence>
<feature type="domain" description="Translation initiation factor IF2/IF5" evidence="10">
    <location>
        <begin position="28"/>
        <end position="136"/>
    </location>
</feature>
<evidence type="ECO:0000256" key="9">
    <source>
        <dbReference type="HAMAP-Rule" id="MF_00232"/>
    </source>
</evidence>
<dbReference type="InterPro" id="IPR045196">
    <property type="entry name" value="IF2/IF5"/>
</dbReference>
<organism evidence="11">
    <name type="scientific">Staphylothermus marinus</name>
    <dbReference type="NCBI Taxonomy" id="2280"/>
    <lineage>
        <taxon>Archaea</taxon>
        <taxon>Thermoproteota</taxon>
        <taxon>Thermoprotei</taxon>
        <taxon>Desulfurococcales</taxon>
        <taxon>Desulfurococcaceae</taxon>
        <taxon>Staphylothermus</taxon>
    </lineage>
</organism>
<dbReference type="InterPro" id="IPR004458">
    <property type="entry name" value="TIF2_bsu_arc"/>
</dbReference>
<evidence type="ECO:0000256" key="7">
    <source>
        <dbReference type="ARBA" id="ARBA00031466"/>
    </source>
</evidence>
<dbReference type="NCBIfam" id="NF003067">
    <property type="entry name" value="PRK03988.1"/>
    <property type="match status" value="1"/>
</dbReference>
<dbReference type="GO" id="GO:0003743">
    <property type="term" value="F:translation initiation factor activity"/>
    <property type="evidence" value="ECO:0007669"/>
    <property type="project" value="UniProtKB-UniRule"/>
</dbReference>
<keyword evidence="6 9" id="KW-0648">Protein biosynthesis</keyword>
<protein>
    <recommendedName>
        <fullName evidence="4 9">Translation initiation factor 2 subunit beta</fullName>
    </recommendedName>
    <alternativeName>
        <fullName evidence="7 9">aIF2-beta</fullName>
    </alternativeName>
    <alternativeName>
        <fullName evidence="8 9">eIF-2-beta</fullName>
    </alternativeName>
</protein>
<dbReference type="AlphaFoldDB" id="A0A7C4H8X0"/>
<dbReference type="EMBL" id="DTAN01000108">
    <property type="protein sequence ID" value="HGU65122.1"/>
    <property type="molecule type" value="Genomic_DNA"/>
</dbReference>
<evidence type="ECO:0000313" key="11">
    <source>
        <dbReference type="EMBL" id="HGM58386.1"/>
    </source>
</evidence>
<dbReference type="PANTHER" id="PTHR23001">
    <property type="entry name" value="EUKARYOTIC TRANSLATION INITIATION FACTOR"/>
    <property type="match status" value="1"/>
</dbReference>
<comment type="similarity">
    <text evidence="2 9">Belongs to the eIF-2-beta/eIF-5 family.</text>
</comment>
<dbReference type="PANTHER" id="PTHR23001:SF3">
    <property type="entry name" value="EUKARYOTIC TRANSLATION INITIATION FACTOR 2 SUBUNIT 2"/>
    <property type="match status" value="1"/>
</dbReference>
<evidence type="ECO:0000256" key="2">
    <source>
        <dbReference type="ARBA" id="ARBA00010397"/>
    </source>
</evidence>
<dbReference type="SUPFAM" id="SSF75689">
    <property type="entry name" value="Zinc-binding domain of translation initiation factor 2 beta"/>
    <property type="match status" value="1"/>
</dbReference>
<dbReference type="SUPFAM" id="SSF100966">
    <property type="entry name" value="Translation initiation factor 2 beta, aIF2beta, N-terminal domain"/>
    <property type="match status" value="1"/>
</dbReference>
<sequence length="142" mass="15961">MSRSIRDYSYEELLDRAYSKLSTKPTSTSGFIMPKIDLIFVGDKTIIMNFRQIVEAINREAGILQKYFSKELGSPATLNESGQLVLQGRFNVQVLTKLLKIFIDRYVICPTCSSKDTKLVKKGKVFLLKCMACGAETTLGSF</sequence>
<evidence type="ECO:0000256" key="8">
    <source>
        <dbReference type="ARBA" id="ARBA00032408"/>
    </source>
</evidence>
<comment type="caution">
    <text evidence="11">The sequence shown here is derived from an EMBL/GenBank/DDBJ whole genome shotgun (WGS) entry which is preliminary data.</text>
</comment>
<comment type="subunit">
    <text evidence="3 9">Heterotrimer composed of an alpha, a beta and a gamma chain.</text>
</comment>
<name>A0A7C4H8X0_STAMA</name>
<gene>
    <name evidence="9" type="primary">eif2b</name>
    <name evidence="12" type="ORF">ENT92_02770</name>
    <name evidence="11" type="ORF">ENU14_02210</name>
</gene>
<accession>A0A7C4H8X0</accession>
<reference evidence="11" key="1">
    <citation type="journal article" date="2020" name="mSystems">
        <title>Genome- and Community-Level Interaction Insights into Carbon Utilization and Element Cycling Functions of Hydrothermarchaeota in Hydrothermal Sediment.</title>
        <authorList>
            <person name="Zhou Z."/>
            <person name="Liu Y."/>
            <person name="Xu W."/>
            <person name="Pan J."/>
            <person name="Luo Z.H."/>
            <person name="Li M."/>
        </authorList>
    </citation>
    <scope>NUCLEOTIDE SEQUENCE [LARGE SCALE GENOMIC DNA]</scope>
    <source>
        <strain evidence="12">SpSt-622</strain>
        <strain evidence="11">SpSt-642</strain>
    </source>
</reference>
<dbReference type="InterPro" id="IPR016189">
    <property type="entry name" value="Transl_init_fac_IF2/IF5_N"/>
</dbReference>
<dbReference type="FunFam" id="3.30.30.170:FF:000001">
    <property type="entry name" value="Eukaryotic translation initiation factor 2 subunit"/>
    <property type="match status" value="1"/>
</dbReference>
<evidence type="ECO:0000256" key="3">
    <source>
        <dbReference type="ARBA" id="ARBA00011243"/>
    </source>
</evidence>
<evidence type="ECO:0000256" key="5">
    <source>
        <dbReference type="ARBA" id="ARBA00022540"/>
    </source>
</evidence>
<dbReference type="InterPro" id="IPR016190">
    <property type="entry name" value="Transl_init_fac_IF2/IF5_Zn-bd"/>
</dbReference>